<dbReference type="PROSITE" id="PS51383">
    <property type="entry name" value="YJEF_C_3"/>
    <property type="match status" value="1"/>
</dbReference>
<accession>A0ABW4B5I3</accession>
<reference evidence="9" key="1">
    <citation type="journal article" date="2019" name="Int. J. Syst. Evol. Microbiol.">
        <title>The Global Catalogue of Microorganisms (GCM) 10K type strain sequencing project: providing services to taxonomists for standard genome sequencing and annotation.</title>
        <authorList>
            <consortium name="The Broad Institute Genomics Platform"/>
            <consortium name="The Broad Institute Genome Sequencing Center for Infectious Disease"/>
            <person name="Wu L."/>
            <person name="Ma J."/>
        </authorList>
    </citation>
    <scope>NUCLEOTIDE SEQUENCE [LARGE SCALE GENOMIC DNA]</scope>
    <source>
        <strain evidence="9">CCM 8911</strain>
    </source>
</reference>
<dbReference type="CDD" id="cd01171">
    <property type="entry name" value="YXKO-related"/>
    <property type="match status" value="1"/>
</dbReference>
<evidence type="ECO:0000256" key="5">
    <source>
        <dbReference type="ARBA" id="ARBA00023239"/>
    </source>
</evidence>
<comment type="catalytic activity">
    <reaction evidence="6">
        <text>(6S)-NADPHX + ADP = AMP + phosphate + NADPH + H(+)</text>
        <dbReference type="Rhea" id="RHEA:32235"/>
        <dbReference type="ChEBI" id="CHEBI:15378"/>
        <dbReference type="ChEBI" id="CHEBI:43474"/>
        <dbReference type="ChEBI" id="CHEBI:57783"/>
        <dbReference type="ChEBI" id="CHEBI:64076"/>
        <dbReference type="ChEBI" id="CHEBI:456215"/>
        <dbReference type="ChEBI" id="CHEBI:456216"/>
        <dbReference type="EC" id="4.2.1.136"/>
    </reaction>
</comment>
<comment type="caution">
    <text evidence="8">The sequence shown here is derived from an EMBL/GenBank/DDBJ whole genome shotgun (WGS) entry which is preliminary data.</text>
</comment>
<name>A0ABW4B5I3_9LACO</name>
<proteinExistence type="inferred from homology"/>
<comment type="function">
    <text evidence="6">Catalyzes the dehydration of the S-form of NAD(P)HX at the expense of ADP, which is converted to AMP. Together with NAD(P)HX epimerase, which catalyzes the epimerization of the S- and R-forms, the enzyme allows the repair of both epimers of NAD(P)HX, a damaged form of NAD(P)H that is a result of enzymatic or heat-dependent hydration.</text>
</comment>
<comment type="catalytic activity">
    <reaction evidence="6">
        <text>(6S)-NADHX + ADP = AMP + phosphate + NADH + H(+)</text>
        <dbReference type="Rhea" id="RHEA:32223"/>
        <dbReference type="ChEBI" id="CHEBI:15378"/>
        <dbReference type="ChEBI" id="CHEBI:43474"/>
        <dbReference type="ChEBI" id="CHEBI:57945"/>
        <dbReference type="ChEBI" id="CHEBI:64074"/>
        <dbReference type="ChEBI" id="CHEBI:456215"/>
        <dbReference type="ChEBI" id="CHEBI:456216"/>
        <dbReference type="EC" id="4.2.1.136"/>
    </reaction>
</comment>
<keyword evidence="3 6" id="KW-0521">NADP</keyword>
<comment type="subunit">
    <text evidence="6">Homotetramer.</text>
</comment>
<dbReference type="RefSeq" id="WP_125584843.1">
    <property type="nucleotide sequence ID" value="NZ_JBHTMO010000002.1"/>
</dbReference>
<feature type="binding site" evidence="6">
    <location>
        <position position="214"/>
    </location>
    <ligand>
        <name>(6S)-NADPHX</name>
        <dbReference type="ChEBI" id="CHEBI:64076"/>
    </ligand>
</feature>
<feature type="binding site" evidence="6">
    <location>
        <position position="151"/>
    </location>
    <ligand>
        <name>(6S)-NADPHX</name>
        <dbReference type="ChEBI" id="CHEBI:64076"/>
    </ligand>
</feature>
<evidence type="ECO:0000313" key="9">
    <source>
        <dbReference type="Proteomes" id="UP001597249"/>
    </source>
</evidence>
<dbReference type="Proteomes" id="UP001597249">
    <property type="component" value="Unassembled WGS sequence"/>
</dbReference>
<dbReference type="PANTHER" id="PTHR12592">
    <property type="entry name" value="ATP-DEPENDENT (S)-NAD(P)H-HYDRATE DEHYDRATASE FAMILY MEMBER"/>
    <property type="match status" value="1"/>
</dbReference>
<dbReference type="PANTHER" id="PTHR12592:SF0">
    <property type="entry name" value="ATP-DEPENDENT (S)-NAD(P)H-HYDRATE DEHYDRATASE"/>
    <property type="match status" value="1"/>
</dbReference>
<dbReference type="NCBIfam" id="TIGR00196">
    <property type="entry name" value="yjeF_cterm"/>
    <property type="match status" value="1"/>
</dbReference>
<gene>
    <name evidence="6" type="primary">nnrD</name>
    <name evidence="8" type="ORF">ACFQ3L_01605</name>
</gene>
<protein>
    <recommendedName>
        <fullName evidence="6">ADP-dependent (S)-NAD(P)H-hydrate dehydratase</fullName>
        <ecNumber evidence="6">4.2.1.136</ecNumber>
    </recommendedName>
    <alternativeName>
        <fullName evidence="6">ADP-dependent NAD(P)HX dehydratase</fullName>
    </alternativeName>
</protein>
<dbReference type="EC" id="4.2.1.136" evidence="6"/>
<evidence type="ECO:0000259" key="7">
    <source>
        <dbReference type="PROSITE" id="PS51383"/>
    </source>
</evidence>
<dbReference type="Gene3D" id="3.40.1190.20">
    <property type="match status" value="1"/>
</dbReference>
<keyword evidence="5 6" id="KW-0456">Lyase</keyword>
<evidence type="ECO:0000256" key="4">
    <source>
        <dbReference type="ARBA" id="ARBA00023027"/>
    </source>
</evidence>
<comment type="similarity">
    <text evidence="6">Belongs to the NnrD/CARKD family.</text>
</comment>
<dbReference type="Pfam" id="PF01256">
    <property type="entry name" value="Carb_kinase"/>
    <property type="match status" value="1"/>
</dbReference>
<keyword evidence="4 6" id="KW-0520">NAD</keyword>
<keyword evidence="2 6" id="KW-0067">ATP-binding</keyword>
<keyword evidence="9" id="KW-1185">Reference proteome</keyword>
<dbReference type="EMBL" id="JBHTMO010000002">
    <property type="protein sequence ID" value="MFD1392285.1"/>
    <property type="molecule type" value="Genomic_DNA"/>
</dbReference>
<evidence type="ECO:0000256" key="3">
    <source>
        <dbReference type="ARBA" id="ARBA00022857"/>
    </source>
</evidence>
<dbReference type="HAMAP" id="MF_01965">
    <property type="entry name" value="NADHX_dehydratase"/>
    <property type="match status" value="1"/>
</dbReference>
<feature type="binding site" evidence="6">
    <location>
        <position position="100"/>
    </location>
    <ligand>
        <name>(6S)-NADPHX</name>
        <dbReference type="ChEBI" id="CHEBI:64076"/>
    </ligand>
</feature>
<dbReference type="InterPro" id="IPR017953">
    <property type="entry name" value="Carbohydrate_kinase_pred_CS"/>
</dbReference>
<dbReference type="InterPro" id="IPR000631">
    <property type="entry name" value="CARKD"/>
</dbReference>
<feature type="binding site" evidence="6">
    <location>
        <position position="40"/>
    </location>
    <ligand>
        <name>(6S)-NADPHX</name>
        <dbReference type="ChEBI" id="CHEBI:64076"/>
    </ligand>
</feature>
<feature type="domain" description="YjeF C-terminal" evidence="7">
    <location>
        <begin position="5"/>
        <end position="271"/>
    </location>
</feature>
<keyword evidence="1 6" id="KW-0547">Nucleotide-binding</keyword>
<evidence type="ECO:0000256" key="6">
    <source>
        <dbReference type="HAMAP-Rule" id="MF_01965"/>
    </source>
</evidence>
<feature type="binding site" evidence="6">
    <location>
        <position position="213"/>
    </location>
    <ligand>
        <name>AMP</name>
        <dbReference type="ChEBI" id="CHEBI:456215"/>
    </ligand>
</feature>
<dbReference type="SUPFAM" id="SSF53613">
    <property type="entry name" value="Ribokinase-like"/>
    <property type="match status" value="1"/>
</dbReference>
<sequence>MKDIPASWINDVVTPRPADSYKGTFGRVLVIGGNAQFGGAAIMAASGAVYAGAGLVSVATAAVNRTALHARLPEAMIIPDDDPQLLALIPTVDVVAIGPGLGTDERAARLLTQTLAAVAPQQCLIIDGSAITLIAQKHLAVAHARTLWTPHQMEWQRLAGIPISQQTPQTNQAAAANLPGTVIVKSHRTQLFTPTGSYRNPLGTPAMATGGMGDTLVGILAGFVAQFGLNDKTVCAAVYAHSAVAEEVAKRNYVVLPSMLIQALPAYMHQVAEA</sequence>
<feature type="binding site" evidence="6">
    <location>
        <begin position="185"/>
        <end position="189"/>
    </location>
    <ligand>
        <name>AMP</name>
        <dbReference type="ChEBI" id="CHEBI:456215"/>
    </ligand>
</feature>
<dbReference type="PROSITE" id="PS01049">
    <property type="entry name" value="YJEF_C_1"/>
    <property type="match status" value="1"/>
</dbReference>
<evidence type="ECO:0000256" key="1">
    <source>
        <dbReference type="ARBA" id="ARBA00022741"/>
    </source>
</evidence>
<evidence type="ECO:0000256" key="2">
    <source>
        <dbReference type="ARBA" id="ARBA00022840"/>
    </source>
</evidence>
<evidence type="ECO:0000313" key="8">
    <source>
        <dbReference type="EMBL" id="MFD1392285.1"/>
    </source>
</evidence>
<comment type="cofactor">
    <cofactor evidence="6">
        <name>Mg(2+)</name>
        <dbReference type="ChEBI" id="CHEBI:18420"/>
    </cofactor>
</comment>
<organism evidence="8 9">
    <name type="scientific">Lacticaseibacillus jixianensis</name>
    <dbReference type="NCBI Taxonomy" id="2486012"/>
    <lineage>
        <taxon>Bacteria</taxon>
        <taxon>Bacillati</taxon>
        <taxon>Bacillota</taxon>
        <taxon>Bacilli</taxon>
        <taxon>Lactobacillales</taxon>
        <taxon>Lactobacillaceae</taxon>
        <taxon>Lacticaseibacillus</taxon>
    </lineage>
</organism>
<dbReference type="InterPro" id="IPR029056">
    <property type="entry name" value="Ribokinase-like"/>
</dbReference>